<feature type="signal peptide" evidence="1">
    <location>
        <begin position="1"/>
        <end position="24"/>
    </location>
</feature>
<dbReference type="Proteomes" id="UP001054252">
    <property type="component" value="Unassembled WGS sequence"/>
</dbReference>
<dbReference type="Gene3D" id="1.10.510.10">
    <property type="entry name" value="Transferase(Phosphotransferase) domain 1"/>
    <property type="match status" value="1"/>
</dbReference>
<dbReference type="AlphaFoldDB" id="A0AAV5HJX8"/>
<feature type="chain" id="PRO_5043416792" description="Protein kinase domain-containing protein" evidence="1">
    <location>
        <begin position="25"/>
        <end position="329"/>
    </location>
</feature>
<dbReference type="PANTHER" id="PTHR48007:SF67">
    <property type="entry name" value="POLLEN RECEPTOR-LIKE KINASE 1"/>
    <property type="match status" value="1"/>
</dbReference>
<dbReference type="PANTHER" id="PTHR48007">
    <property type="entry name" value="LEUCINE-RICH REPEAT RECEPTOR-LIKE PROTEIN KINASE PXC1"/>
    <property type="match status" value="1"/>
</dbReference>
<reference evidence="3 4" key="1">
    <citation type="journal article" date="2021" name="Commun. Biol.">
        <title>The genome of Shorea leprosula (Dipterocarpaceae) highlights the ecological relevance of drought in aseasonal tropical rainforests.</title>
        <authorList>
            <person name="Ng K.K.S."/>
            <person name="Kobayashi M.J."/>
            <person name="Fawcett J.A."/>
            <person name="Hatakeyama M."/>
            <person name="Paape T."/>
            <person name="Ng C.H."/>
            <person name="Ang C.C."/>
            <person name="Tnah L.H."/>
            <person name="Lee C.T."/>
            <person name="Nishiyama T."/>
            <person name="Sese J."/>
            <person name="O'Brien M.J."/>
            <person name="Copetti D."/>
            <person name="Mohd Noor M.I."/>
            <person name="Ong R.C."/>
            <person name="Putra M."/>
            <person name="Sireger I.Z."/>
            <person name="Indrioko S."/>
            <person name="Kosugi Y."/>
            <person name="Izuno A."/>
            <person name="Isagi Y."/>
            <person name="Lee S.L."/>
            <person name="Shimizu K.K."/>
        </authorList>
    </citation>
    <scope>NUCLEOTIDE SEQUENCE [LARGE SCALE GENOMIC DNA]</scope>
    <source>
        <strain evidence="3">214</strain>
    </source>
</reference>
<evidence type="ECO:0000256" key="1">
    <source>
        <dbReference type="SAM" id="SignalP"/>
    </source>
</evidence>
<evidence type="ECO:0000313" key="4">
    <source>
        <dbReference type="Proteomes" id="UP001054252"/>
    </source>
</evidence>
<dbReference type="PROSITE" id="PS50011">
    <property type="entry name" value="PROTEIN_KINASE_DOM"/>
    <property type="match status" value="1"/>
</dbReference>
<accession>A0AAV5HJX8</accession>
<keyword evidence="1" id="KW-0732">Signal</keyword>
<evidence type="ECO:0000259" key="2">
    <source>
        <dbReference type="PROSITE" id="PS50011"/>
    </source>
</evidence>
<sequence length="329" mass="36574">MKQHSRILLSTIISLLCLVGASWGATEAEILIKFKNSMSSVASLNGWDESVSPFNGNSSNLTGLCCTQPTFGRRISPCKPGSAKLHFGRNGRESFELPDLLRASAEVLGSGGFGSSYKTLLLGGHAIVVKRLQRMNIVGKEEFREHMRRLGQLSHPNLLLLVPFKHKKEEKLLVSDYAQNGSLASHRHGRRTPEKPGLDWPTRLRIIKGVARGLAYLYQELPKTLALPHGHLKSSNVVLDGEFEPLLTDYALVPVVNRDHAQQFMVAFKSPEFTQYDRTTRKTDVWSLGILILELLTGKFPANYLIQGKAVPANYLIQGRVLTQICRHG</sequence>
<comment type="caution">
    <text evidence="3">The sequence shown here is derived from an EMBL/GenBank/DDBJ whole genome shotgun (WGS) entry which is preliminary data.</text>
</comment>
<dbReference type="GO" id="GO:0004672">
    <property type="term" value="F:protein kinase activity"/>
    <property type="evidence" value="ECO:0007669"/>
    <property type="project" value="InterPro"/>
</dbReference>
<evidence type="ECO:0000313" key="3">
    <source>
        <dbReference type="EMBL" id="GKU87551.1"/>
    </source>
</evidence>
<dbReference type="SUPFAM" id="SSF56112">
    <property type="entry name" value="Protein kinase-like (PK-like)"/>
    <property type="match status" value="1"/>
</dbReference>
<protein>
    <recommendedName>
        <fullName evidence="2">Protein kinase domain-containing protein</fullName>
    </recommendedName>
</protein>
<proteinExistence type="predicted"/>
<name>A0AAV5HJX8_9ROSI</name>
<gene>
    <name evidence="3" type="ORF">SLEP1_g1938</name>
</gene>
<dbReference type="Pfam" id="PF00069">
    <property type="entry name" value="Pkinase"/>
    <property type="match status" value="1"/>
</dbReference>
<dbReference type="InterPro" id="IPR011009">
    <property type="entry name" value="Kinase-like_dom_sf"/>
</dbReference>
<dbReference type="InterPro" id="IPR046959">
    <property type="entry name" value="PRK1-6/SRF4-like"/>
</dbReference>
<feature type="domain" description="Protein kinase" evidence="2">
    <location>
        <begin position="102"/>
        <end position="329"/>
    </location>
</feature>
<organism evidence="3 4">
    <name type="scientific">Rubroshorea leprosula</name>
    <dbReference type="NCBI Taxonomy" id="152421"/>
    <lineage>
        <taxon>Eukaryota</taxon>
        <taxon>Viridiplantae</taxon>
        <taxon>Streptophyta</taxon>
        <taxon>Embryophyta</taxon>
        <taxon>Tracheophyta</taxon>
        <taxon>Spermatophyta</taxon>
        <taxon>Magnoliopsida</taxon>
        <taxon>eudicotyledons</taxon>
        <taxon>Gunneridae</taxon>
        <taxon>Pentapetalae</taxon>
        <taxon>rosids</taxon>
        <taxon>malvids</taxon>
        <taxon>Malvales</taxon>
        <taxon>Dipterocarpaceae</taxon>
        <taxon>Rubroshorea</taxon>
    </lineage>
</organism>
<dbReference type="EMBL" id="BPVZ01000002">
    <property type="protein sequence ID" value="GKU87551.1"/>
    <property type="molecule type" value="Genomic_DNA"/>
</dbReference>
<keyword evidence="4" id="KW-1185">Reference proteome</keyword>
<dbReference type="Gene3D" id="3.30.200.20">
    <property type="entry name" value="Phosphorylase Kinase, domain 1"/>
    <property type="match status" value="1"/>
</dbReference>
<dbReference type="GO" id="GO:0005524">
    <property type="term" value="F:ATP binding"/>
    <property type="evidence" value="ECO:0007669"/>
    <property type="project" value="InterPro"/>
</dbReference>
<dbReference type="InterPro" id="IPR000719">
    <property type="entry name" value="Prot_kinase_dom"/>
</dbReference>